<proteinExistence type="predicted"/>
<evidence type="ECO:0000259" key="2">
    <source>
        <dbReference type="Pfam" id="PF07883"/>
    </source>
</evidence>
<dbReference type="Gene3D" id="2.60.120.10">
    <property type="entry name" value="Jelly Rolls"/>
    <property type="match status" value="1"/>
</dbReference>
<evidence type="ECO:0000313" key="3">
    <source>
        <dbReference type="EMBL" id="SCB10534.1"/>
    </source>
</evidence>
<dbReference type="PANTHER" id="PTHR35848:SF6">
    <property type="entry name" value="CUPIN TYPE-2 DOMAIN-CONTAINING PROTEIN"/>
    <property type="match status" value="1"/>
</dbReference>
<dbReference type="STRING" id="410764.GA0061103_1521"/>
<dbReference type="PANTHER" id="PTHR35848">
    <property type="entry name" value="OXALATE-BINDING PROTEIN"/>
    <property type="match status" value="1"/>
</dbReference>
<dbReference type="OrthoDB" id="9791637at2"/>
<gene>
    <name evidence="3" type="ORF">GA0061103_1521</name>
</gene>
<keyword evidence="1" id="KW-0479">Metal-binding</keyword>
<name>A0A1C3U517_9HYPH</name>
<sequence length="143" mass="15656">MDRDVPIQAAIFRPKGMKANDRGGGARTIPLVTRKCGSADMINGITEFDPGASIPLHKHNCEESVMVLNGEAIVEIDGQQHRLGTDDTTWIPAHVPHRFINASDSQAMRIFWTYASIDATRTMIATGEERAIDAEHAAKTSRS</sequence>
<protein>
    <submittedName>
        <fullName evidence="3">Cupin domain-containing protein</fullName>
    </submittedName>
</protein>
<dbReference type="RefSeq" id="WP_092706754.1">
    <property type="nucleotide sequence ID" value="NZ_FMAG01000001.1"/>
</dbReference>
<dbReference type="InterPro" id="IPR013096">
    <property type="entry name" value="Cupin_2"/>
</dbReference>
<dbReference type="Proteomes" id="UP000199101">
    <property type="component" value="Unassembled WGS sequence"/>
</dbReference>
<reference evidence="4" key="1">
    <citation type="submission" date="2016-08" db="EMBL/GenBank/DDBJ databases">
        <authorList>
            <person name="Varghese N."/>
            <person name="Submissions Spin"/>
        </authorList>
    </citation>
    <scope>NUCLEOTIDE SEQUENCE [LARGE SCALE GENOMIC DNA]</scope>
    <source>
        <strain evidence="4">HAMBI 2975</strain>
    </source>
</reference>
<dbReference type="Pfam" id="PF07883">
    <property type="entry name" value="Cupin_2"/>
    <property type="match status" value="1"/>
</dbReference>
<dbReference type="InterPro" id="IPR011051">
    <property type="entry name" value="RmlC_Cupin_sf"/>
</dbReference>
<evidence type="ECO:0000313" key="4">
    <source>
        <dbReference type="Proteomes" id="UP000199101"/>
    </source>
</evidence>
<organism evidence="3 4">
    <name type="scientific">Rhizobium multihospitium</name>
    <dbReference type="NCBI Taxonomy" id="410764"/>
    <lineage>
        <taxon>Bacteria</taxon>
        <taxon>Pseudomonadati</taxon>
        <taxon>Pseudomonadota</taxon>
        <taxon>Alphaproteobacteria</taxon>
        <taxon>Hyphomicrobiales</taxon>
        <taxon>Rhizobiaceae</taxon>
        <taxon>Rhizobium/Agrobacterium group</taxon>
        <taxon>Rhizobium</taxon>
    </lineage>
</organism>
<feature type="domain" description="Cupin type-2" evidence="2">
    <location>
        <begin position="45"/>
        <end position="114"/>
    </location>
</feature>
<keyword evidence="4" id="KW-1185">Reference proteome</keyword>
<accession>A0A1C3U517</accession>
<evidence type="ECO:0000256" key="1">
    <source>
        <dbReference type="ARBA" id="ARBA00022723"/>
    </source>
</evidence>
<dbReference type="SUPFAM" id="SSF51182">
    <property type="entry name" value="RmlC-like cupins"/>
    <property type="match status" value="1"/>
</dbReference>
<dbReference type="InterPro" id="IPR014710">
    <property type="entry name" value="RmlC-like_jellyroll"/>
</dbReference>
<dbReference type="EMBL" id="FMAG01000001">
    <property type="protein sequence ID" value="SCB10534.1"/>
    <property type="molecule type" value="Genomic_DNA"/>
</dbReference>
<dbReference type="InterPro" id="IPR051610">
    <property type="entry name" value="GPI/OXD"/>
</dbReference>
<dbReference type="AlphaFoldDB" id="A0A1C3U517"/>
<dbReference type="GO" id="GO:0046872">
    <property type="term" value="F:metal ion binding"/>
    <property type="evidence" value="ECO:0007669"/>
    <property type="project" value="UniProtKB-KW"/>
</dbReference>